<comment type="caution">
    <text evidence="3">The sequence shown here is derived from an EMBL/GenBank/DDBJ whole genome shotgun (WGS) entry which is preliminary data.</text>
</comment>
<accession>A0A0B8QVP5</accession>
<gene>
    <name evidence="3" type="ORF">JCM5805K_0096</name>
</gene>
<dbReference type="EMBL" id="BBSI01000005">
    <property type="protein sequence ID" value="GAM78993.1"/>
    <property type="molecule type" value="Genomic_DNA"/>
</dbReference>
<dbReference type="AlphaFoldDB" id="A0A0B8QVP5"/>
<evidence type="ECO:0000259" key="2">
    <source>
        <dbReference type="Pfam" id="PF13185"/>
    </source>
</evidence>
<dbReference type="InterPro" id="IPR051330">
    <property type="entry name" value="Phosphatase_reg/MetRdx"/>
</dbReference>
<proteinExistence type="inferred from homology"/>
<dbReference type="PANTHER" id="PTHR21021:SF15">
    <property type="entry name" value="FREE METHIONINE-R-SULFOXIDE REDUCTASE"/>
    <property type="match status" value="1"/>
</dbReference>
<dbReference type="InterPro" id="IPR029016">
    <property type="entry name" value="GAF-like_dom_sf"/>
</dbReference>
<dbReference type="Proteomes" id="UP000031847">
    <property type="component" value="Unassembled WGS sequence"/>
</dbReference>
<dbReference type="PANTHER" id="PTHR21021">
    <property type="entry name" value="GAF/PUTATIVE CYTOSKELETAL PROTEIN"/>
    <property type="match status" value="1"/>
</dbReference>
<dbReference type="Pfam" id="PF13185">
    <property type="entry name" value="GAF_2"/>
    <property type="match status" value="1"/>
</dbReference>
<evidence type="ECO:0000313" key="3">
    <source>
        <dbReference type="EMBL" id="GAM78993.1"/>
    </source>
</evidence>
<dbReference type="GO" id="GO:0033745">
    <property type="term" value="F:L-methionine-(R)-S-oxide reductase activity"/>
    <property type="evidence" value="ECO:0007669"/>
    <property type="project" value="TreeGrafter"/>
</dbReference>
<protein>
    <submittedName>
        <fullName evidence="3">GAF domain-containing protein</fullName>
    </submittedName>
</protein>
<comment type="similarity">
    <text evidence="1">Belongs to the free Met sulfoxide reductase family.</text>
</comment>
<evidence type="ECO:0000256" key="1">
    <source>
        <dbReference type="ARBA" id="ARBA00038454"/>
    </source>
</evidence>
<sequence>MRSNKMNKEEKIEGYELLNLQLKALLSEQNYTLSNLANASSLLWSFLPEQVYTGFYLYNGEKLILGPFQGSVSCVEIIMGKGVCGESAQNRQTIIVENVKKHKNYISCDGRAMSEIVVPMVKDGKLVGVLDLDSSEIGFYDEIDQKYLEEFANILCEMTDFKFFEVG</sequence>
<evidence type="ECO:0000313" key="4">
    <source>
        <dbReference type="Proteomes" id="UP000031847"/>
    </source>
</evidence>
<dbReference type="Gene3D" id="3.30.450.40">
    <property type="match status" value="1"/>
</dbReference>
<dbReference type="FunFam" id="3.30.450.40:FF:000008">
    <property type="entry name" value="GAF domain-containing proteins"/>
    <property type="match status" value="1"/>
</dbReference>
<feature type="domain" description="GAF" evidence="2">
    <location>
        <begin position="61"/>
        <end position="153"/>
    </location>
</feature>
<dbReference type="InterPro" id="IPR003018">
    <property type="entry name" value="GAF"/>
</dbReference>
<name>A0A0B8QVP5_LACLL</name>
<dbReference type="GO" id="GO:0005829">
    <property type="term" value="C:cytosol"/>
    <property type="evidence" value="ECO:0007669"/>
    <property type="project" value="TreeGrafter"/>
</dbReference>
<reference evidence="3 4" key="1">
    <citation type="submission" date="2015-01" db="EMBL/GenBank/DDBJ databases">
        <title>Lactococcus lactis subsp.lactis JCM 5805 whole genome shotgun sequence.</title>
        <authorList>
            <person name="Fujii T."/>
            <person name="Tomita Y."/>
            <person name="Ikushima S."/>
            <person name="Fujiwara D."/>
        </authorList>
    </citation>
    <scope>NUCLEOTIDE SEQUENCE [LARGE SCALE GENOMIC DNA]</scope>
    <source>
        <strain evidence="3 4">JCM 5805</strain>
    </source>
</reference>
<organism evidence="3 4">
    <name type="scientific">Lactococcus lactis subsp. lactis</name>
    <name type="common">Streptococcus lactis</name>
    <dbReference type="NCBI Taxonomy" id="1360"/>
    <lineage>
        <taxon>Bacteria</taxon>
        <taxon>Bacillati</taxon>
        <taxon>Bacillota</taxon>
        <taxon>Bacilli</taxon>
        <taxon>Lactobacillales</taxon>
        <taxon>Streptococcaceae</taxon>
        <taxon>Lactococcus</taxon>
    </lineage>
</organism>
<dbReference type="SUPFAM" id="SSF55781">
    <property type="entry name" value="GAF domain-like"/>
    <property type="match status" value="1"/>
</dbReference>